<accession>A0A7W9E8C9</accession>
<dbReference type="AlphaFoldDB" id="A0A7W9E8C9"/>
<dbReference type="RefSeq" id="WP_123287840.1">
    <property type="nucleotide sequence ID" value="NZ_JACIJB010000004.1"/>
</dbReference>
<proteinExistence type="inferred from homology"/>
<evidence type="ECO:0000256" key="3">
    <source>
        <dbReference type="RuleBase" id="RU003476"/>
    </source>
</evidence>
<dbReference type="Gene3D" id="3.90.79.10">
    <property type="entry name" value="Nucleoside Triphosphate Pyrophosphohydrolase"/>
    <property type="match status" value="1"/>
</dbReference>
<dbReference type="InterPro" id="IPR020084">
    <property type="entry name" value="NUDIX_hydrolase_CS"/>
</dbReference>
<dbReference type="InterPro" id="IPR020476">
    <property type="entry name" value="Nudix_hydrolase"/>
</dbReference>
<dbReference type="PANTHER" id="PTHR43046">
    <property type="entry name" value="GDP-MANNOSE MANNOSYL HYDROLASE"/>
    <property type="match status" value="1"/>
</dbReference>
<dbReference type="InterPro" id="IPR000086">
    <property type="entry name" value="NUDIX_hydrolase_dom"/>
</dbReference>
<comment type="similarity">
    <text evidence="3">Belongs to the Nudix hydrolase family.</text>
</comment>
<dbReference type="PROSITE" id="PS51462">
    <property type="entry name" value="NUDIX"/>
    <property type="match status" value="1"/>
</dbReference>
<dbReference type="OrthoDB" id="9800065at2"/>
<evidence type="ECO:0000313" key="6">
    <source>
        <dbReference type="Proteomes" id="UP000548978"/>
    </source>
</evidence>
<evidence type="ECO:0000256" key="2">
    <source>
        <dbReference type="ARBA" id="ARBA00022801"/>
    </source>
</evidence>
<comment type="cofactor">
    <cofactor evidence="1">
        <name>Mg(2+)</name>
        <dbReference type="ChEBI" id="CHEBI:18420"/>
    </cofactor>
</comment>
<dbReference type="Proteomes" id="UP000548978">
    <property type="component" value="Unassembled WGS sequence"/>
</dbReference>
<dbReference type="EMBL" id="JACIJB010000004">
    <property type="protein sequence ID" value="MBB5660610.1"/>
    <property type="molecule type" value="Genomic_DNA"/>
</dbReference>
<gene>
    <name evidence="5" type="ORF">FHS65_001356</name>
</gene>
<reference evidence="5 6" key="1">
    <citation type="submission" date="2020-08" db="EMBL/GenBank/DDBJ databases">
        <title>Genomic Encyclopedia of Type Strains, Phase IV (KMG-IV): sequencing the most valuable type-strain genomes for metagenomic binning, comparative biology and taxonomic classification.</title>
        <authorList>
            <person name="Goeker M."/>
        </authorList>
    </citation>
    <scope>NUCLEOTIDE SEQUENCE [LARGE SCALE GENOMIC DNA]</scope>
    <source>
        <strain evidence="5 6">DSM 24448</strain>
    </source>
</reference>
<evidence type="ECO:0000256" key="1">
    <source>
        <dbReference type="ARBA" id="ARBA00001946"/>
    </source>
</evidence>
<name>A0A7W9E8C9_9CAUL</name>
<keyword evidence="6" id="KW-1185">Reference proteome</keyword>
<dbReference type="GO" id="GO:0016787">
    <property type="term" value="F:hydrolase activity"/>
    <property type="evidence" value="ECO:0007669"/>
    <property type="project" value="UniProtKB-KW"/>
</dbReference>
<dbReference type="SUPFAM" id="SSF55811">
    <property type="entry name" value="Nudix"/>
    <property type="match status" value="1"/>
</dbReference>
<comment type="caution">
    <text evidence="5">The sequence shown here is derived from an EMBL/GenBank/DDBJ whole genome shotgun (WGS) entry which is preliminary data.</text>
</comment>
<protein>
    <submittedName>
        <fullName evidence="5">ADP-ribose pyrophosphatase YjhB (NUDIX family)</fullName>
    </submittedName>
</protein>
<organism evidence="5 6">
    <name type="scientific">Brevundimonas halotolerans</name>
    <dbReference type="NCBI Taxonomy" id="69670"/>
    <lineage>
        <taxon>Bacteria</taxon>
        <taxon>Pseudomonadati</taxon>
        <taxon>Pseudomonadota</taxon>
        <taxon>Alphaproteobacteria</taxon>
        <taxon>Caulobacterales</taxon>
        <taxon>Caulobacteraceae</taxon>
        <taxon>Brevundimonas</taxon>
    </lineage>
</organism>
<dbReference type="PROSITE" id="PS00893">
    <property type="entry name" value="NUDIX_BOX"/>
    <property type="match status" value="1"/>
</dbReference>
<dbReference type="Pfam" id="PF00293">
    <property type="entry name" value="NUDIX"/>
    <property type="match status" value="1"/>
</dbReference>
<evidence type="ECO:0000313" key="5">
    <source>
        <dbReference type="EMBL" id="MBB5660610.1"/>
    </source>
</evidence>
<feature type="domain" description="Nudix hydrolase" evidence="4">
    <location>
        <begin position="30"/>
        <end position="154"/>
    </location>
</feature>
<dbReference type="PANTHER" id="PTHR43046:SF14">
    <property type="entry name" value="MUTT_NUDIX FAMILY PROTEIN"/>
    <property type="match status" value="1"/>
</dbReference>
<dbReference type="PRINTS" id="PR00502">
    <property type="entry name" value="NUDIXFAMILY"/>
</dbReference>
<evidence type="ECO:0000259" key="4">
    <source>
        <dbReference type="PROSITE" id="PS51462"/>
    </source>
</evidence>
<dbReference type="InterPro" id="IPR015797">
    <property type="entry name" value="NUDIX_hydrolase-like_dom_sf"/>
</dbReference>
<keyword evidence="2 3" id="KW-0378">Hydrolase</keyword>
<sequence>MAPSPTRNWRERIEPFTRPTFHTLARMTRGMTLGVRGLAVDGEGRILLVRHTYLPDWWLPGGGVDRGESLHDALVREMREETGLVLTGPATLLSIHSNEAHFRGDHVAVYLIRDFETGPASQHGEIAETGWFAPDALPDALSRGSRARLREYLDGVPADLRW</sequence>